<reference evidence="1 2" key="1">
    <citation type="submission" date="2016-03" db="EMBL/GenBank/DDBJ databases">
        <title>Draft genome sequence of Acetobacter malorum CECT 7742, a strain isolated from strawberry vinegar.</title>
        <authorList>
            <person name="Sainz F."/>
            <person name="Mas A."/>
            <person name="Torija M.J."/>
        </authorList>
    </citation>
    <scope>NUCLEOTIDE SEQUENCE [LARGE SCALE GENOMIC DNA]</scope>
    <source>
        <strain evidence="1 2">CECT 7742</strain>
    </source>
</reference>
<evidence type="ECO:0000313" key="1">
    <source>
        <dbReference type="EMBL" id="OAG77393.1"/>
    </source>
</evidence>
<organism evidence="1 2">
    <name type="scientific">Acetobacter malorum</name>
    <dbReference type="NCBI Taxonomy" id="178901"/>
    <lineage>
        <taxon>Bacteria</taxon>
        <taxon>Pseudomonadati</taxon>
        <taxon>Pseudomonadota</taxon>
        <taxon>Alphaproteobacteria</taxon>
        <taxon>Acetobacterales</taxon>
        <taxon>Acetobacteraceae</taxon>
        <taxon>Acetobacter</taxon>
    </lineage>
</organism>
<comment type="caution">
    <text evidence="1">The sequence shown here is derived from an EMBL/GenBank/DDBJ whole genome shotgun (WGS) entry which is preliminary data.</text>
</comment>
<name>A0A177GAT6_9PROT</name>
<proteinExistence type="predicted"/>
<dbReference type="PATRIC" id="fig|178901.16.peg.1455"/>
<dbReference type="Proteomes" id="UP000077349">
    <property type="component" value="Unassembled WGS sequence"/>
</dbReference>
<dbReference type="AlphaFoldDB" id="A0A177GAT6"/>
<sequence>MLWGKLIVAQHSLAMLQVSLKSFYRLIQKSLLFKQDHILCFSLP</sequence>
<evidence type="ECO:0000313" key="2">
    <source>
        <dbReference type="Proteomes" id="UP000077349"/>
    </source>
</evidence>
<gene>
    <name evidence="1" type="ORF">Amal_01380</name>
</gene>
<protein>
    <submittedName>
        <fullName evidence="1">Uncharacterized protein</fullName>
    </submittedName>
</protein>
<accession>A0A177GAT6</accession>
<dbReference type="EMBL" id="LVHD01000014">
    <property type="protein sequence ID" value="OAG77393.1"/>
    <property type="molecule type" value="Genomic_DNA"/>
</dbReference>